<feature type="region of interest" description="Disordered" evidence="9">
    <location>
        <begin position="1564"/>
        <end position="1655"/>
    </location>
</feature>
<feature type="compositionally biased region" description="Polar residues" evidence="9">
    <location>
        <begin position="1967"/>
        <end position="1991"/>
    </location>
</feature>
<feature type="compositionally biased region" description="Polar residues" evidence="9">
    <location>
        <begin position="2130"/>
        <end position="2139"/>
    </location>
</feature>
<dbReference type="InterPro" id="IPR014978">
    <property type="entry name" value="Gln-Leu-Gln_QLQ"/>
</dbReference>
<dbReference type="KEGG" id="mcha:111014155"/>
<feature type="region of interest" description="Disordered" evidence="9">
    <location>
        <begin position="1834"/>
        <end position="1864"/>
    </location>
</feature>
<evidence type="ECO:0000256" key="6">
    <source>
        <dbReference type="ARBA" id="ARBA00023015"/>
    </source>
</evidence>
<feature type="region of interest" description="Disordered" evidence="9">
    <location>
        <begin position="2398"/>
        <end position="2484"/>
    </location>
</feature>
<keyword evidence="5" id="KW-0067">ATP-binding</keyword>
<dbReference type="CDD" id="cd18793">
    <property type="entry name" value="SF2_C_SNF"/>
    <property type="match status" value="1"/>
</dbReference>
<name>A0A6J1CSE2_MOMCH</name>
<feature type="compositionally biased region" description="Basic and acidic residues" evidence="9">
    <location>
        <begin position="1567"/>
        <end position="1584"/>
    </location>
</feature>
<keyword evidence="6" id="KW-0805">Transcription regulation</keyword>
<feature type="region of interest" description="Disordered" evidence="9">
    <location>
        <begin position="3561"/>
        <end position="3616"/>
    </location>
</feature>
<evidence type="ECO:0000256" key="2">
    <source>
        <dbReference type="ARBA" id="ARBA00022741"/>
    </source>
</evidence>
<dbReference type="PROSITE" id="PS51204">
    <property type="entry name" value="HSA"/>
    <property type="match status" value="1"/>
</dbReference>
<dbReference type="SMART" id="SM00951">
    <property type="entry name" value="QLQ"/>
    <property type="match status" value="1"/>
</dbReference>
<feature type="compositionally biased region" description="Basic and acidic residues" evidence="9">
    <location>
        <begin position="2833"/>
        <end position="2842"/>
    </location>
</feature>
<dbReference type="SMART" id="SM00487">
    <property type="entry name" value="DEXDc"/>
    <property type="match status" value="1"/>
</dbReference>
<dbReference type="InterPro" id="IPR038718">
    <property type="entry name" value="SNF2-like_sf"/>
</dbReference>
<dbReference type="SUPFAM" id="SSF52540">
    <property type="entry name" value="P-loop containing nucleoside triphosphate hydrolases"/>
    <property type="match status" value="2"/>
</dbReference>
<feature type="region of interest" description="Disordered" evidence="9">
    <location>
        <begin position="2329"/>
        <end position="2367"/>
    </location>
</feature>
<feature type="region of interest" description="Disordered" evidence="9">
    <location>
        <begin position="3175"/>
        <end position="3194"/>
    </location>
</feature>
<dbReference type="CDD" id="cd17996">
    <property type="entry name" value="DEXHc_SMARCA2_SMARCA4"/>
    <property type="match status" value="1"/>
</dbReference>
<feature type="region of interest" description="Disordered" evidence="9">
    <location>
        <begin position="83"/>
        <end position="274"/>
    </location>
</feature>
<feature type="compositionally biased region" description="Basic and acidic residues" evidence="9">
    <location>
        <begin position="2559"/>
        <end position="2571"/>
    </location>
</feature>
<proteinExistence type="predicted"/>
<evidence type="ECO:0000259" key="10">
    <source>
        <dbReference type="PROSITE" id="PS51192"/>
    </source>
</evidence>
<feature type="region of interest" description="Disordered" evidence="9">
    <location>
        <begin position="2547"/>
        <end position="2590"/>
    </location>
</feature>
<dbReference type="Pfam" id="PF00176">
    <property type="entry name" value="SNF2-rel_dom"/>
    <property type="match status" value="1"/>
</dbReference>
<dbReference type="InterPro" id="IPR001650">
    <property type="entry name" value="Helicase_C-like"/>
</dbReference>
<feature type="compositionally biased region" description="Polar residues" evidence="9">
    <location>
        <begin position="2475"/>
        <end position="2484"/>
    </location>
</feature>
<dbReference type="InterPro" id="IPR029295">
    <property type="entry name" value="SnAC"/>
</dbReference>
<evidence type="ECO:0000259" key="12">
    <source>
        <dbReference type="PROSITE" id="PS51204"/>
    </source>
</evidence>
<dbReference type="GO" id="GO:0004386">
    <property type="term" value="F:helicase activity"/>
    <property type="evidence" value="ECO:0007669"/>
    <property type="project" value="UniProtKB-KW"/>
</dbReference>
<evidence type="ECO:0000256" key="8">
    <source>
        <dbReference type="ARBA" id="ARBA00023242"/>
    </source>
</evidence>
<dbReference type="GO" id="GO:0005524">
    <property type="term" value="F:ATP binding"/>
    <property type="evidence" value="ECO:0007669"/>
    <property type="project" value="UniProtKB-KW"/>
</dbReference>
<keyword evidence="8" id="KW-0539">Nucleus</keyword>
<feature type="compositionally biased region" description="Polar residues" evidence="9">
    <location>
        <begin position="1936"/>
        <end position="1950"/>
    </location>
</feature>
<feature type="compositionally biased region" description="Polar residues" evidence="9">
    <location>
        <begin position="206"/>
        <end position="224"/>
    </location>
</feature>
<dbReference type="InterPro" id="IPR049730">
    <property type="entry name" value="SNF2/RAD54-like_C"/>
</dbReference>
<accession>A0A6J1CSE2</accession>
<keyword evidence="3" id="KW-0378">Hydrolase</keyword>
<dbReference type="SMART" id="SM01314">
    <property type="entry name" value="SnAC"/>
    <property type="match status" value="1"/>
</dbReference>
<feature type="compositionally biased region" description="Basic and acidic residues" evidence="9">
    <location>
        <begin position="3105"/>
        <end position="3118"/>
    </location>
</feature>
<feature type="compositionally biased region" description="Polar residues" evidence="9">
    <location>
        <begin position="83"/>
        <end position="99"/>
    </location>
</feature>
<dbReference type="Gene3D" id="3.40.50.300">
    <property type="entry name" value="P-loop containing nucleotide triphosphate hydrolases"/>
    <property type="match status" value="1"/>
</dbReference>
<feature type="domain" description="Helicase ATP-binding" evidence="10">
    <location>
        <begin position="970"/>
        <end position="1137"/>
    </location>
</feature>
<feature type="compositionally biased region" description="Basic and acidic residues" evidence="9">
    <location>
        <begin position="168"/>
        <end position="187"/>
    </location>
</feature>
<evidence type="ECO:0000256" key="1">
    <source>
        <dbReference type="ARBA" id="ARBA00004123"/>
    </source>
</evidence>
<dbReference type="FunFam" id="3.40.50.10810:FF:000016">
    <property type="entry name" value="Chromatin structure-remodeling complex protein SYD"/>
    <property type="match status" value="1"/>
</dbReference>
<feature type="compositionally biased region" description="Basic and acidic residues" evidence="9">
    <location>
        <begin position="2110"/>
        <end position="2125"/>
    </location>
</feature>
<sequence length="3616" mass="392003">MASSQNVELEAAKFLHKLIQESRDEPAKLATKLFVILQHMKSSGKEHSMPYQVISRAMETVINQHGLDIEALRASRLPLSGGTQIADSPTAQYAGSSSAVGAAKDSKMGISGSEMSKSGPLASSKPPVGPSSTDHDYYQGSATHRSGQSFDQESPSSLDSRSANSQSQEKHDSVNWDKQLNDKDGKKGTKKRKKVDTSGVEPPSDNAHQLDTRNSLVNPRNVKSNRVEPPAYLVKGGNTEQAKHGLTKAAEKPIDPQIYSANRGDGTSTSGEKVLESELPISSTSSIDTTKMIQGAWRNNGPEMSMLRNTVSREAGKLPVSQVSTSSQSRLPFKEQQLKQLRAQCLVFLAFRNGLMPKKLHLEIALGNNFPKEEGLRKDVDPRGIAQSFSEARSTTEVMMASGKLDAAREIGTMIPGTVCAGRIYEADSMKEVDNRRVEDKGPPNYSVQAEVRKPDAELMREKTFSQTCLSTGSHPPDFSGARGCLTGNNPVEDLENNNILIGHTNQATAAVSMSKPLNPETVSWAGIGSTNEVSRGSLPAFASQHELVVDRKNNVAAQLHVVRNNSGLGSQHIDSQSSFSIGERWKPISGTCDEYHAVMPSRDAGVIPNLASHDDINVPESESRCITELHKVASVDEVKNGSLNTMEQEDDGKSAPSDLPTSPKYTMSEKWIMDRQKKKLLNEQNWLLKQQKTEKRIATCFDKLKDTVSSSEDISAKTRSVIELKKLQLLQLQRRLRNDFLNDFFKPISTEMDRLKSFKKHKHGRRIKQLEKFEQKMKEERQKRIRERQKEFFGEIEVHKERLDDVFKVKRERWKGFNKYVKEFHKRKERIHREKIDRIQREKINLLKINDVEGYLRMVQDAKSDRVKQLLKETEKYLQKLGSKLQEAKSTASHFEHDMDDGGAVSVVEKSETAIENEDESDQAKHYLESNEKYYLMAHSVKESIAEQPSCLQGGKLREYQMNGLRWLVSLYNNHLNGILADEMGLGKTVQVISLICYLMETKNDRGPFLVVVPSSVLPGWESEINFWAPSILKIVYSGPPEERRKLFKERIVHQKFNVLLTTYEYLMNKHDRPKLSKIHWHYIIIDEGHRIKNASCKLNADLKHYHSSHRLLLTGTPLQNNLEELWALLNFLLPNIFNSSEDFSQWFNKPFESNGDNSADQALLSEEENLLIINRLHQVENELPEKIERLVRCEASAYQKLLMRRVEDNLGSIGSTKVRSVHNSVMELRNICNHPYLSQLHAEEVDNLIPKHYLPPIVRLCGKLEMLDRILPKLKATDHRVLFFSTMTRLLDVMEEYLHWKQYRYLRLDGHTSGGDRGALIDRFNGQNSPYFIFLLSIRAGGVGVNLQAADTVIIFDTDWNPQVDLQAQARAHRIGQKRDVLVLRFETVQTVEEQVRAAAEHKLGVANQSITAGFFDNNTSAEDRREYLESLLRECKKEEAAPVLDDDALNDLLARSESEIDVFETIDKERREQETATWKKLVLGHGFSEPVPSIPSRLVTDDDLKEFYEAMKITEVPKSGEVAHVGVKRKSEYLGSLDTQHYGRGKRTREVRSYEEQWTEEEFEKMCKVDSPESPRPKEAVTGESSTNISGSVAAVLKKELPTTSPLPPVQPTPQLQTPPSKRGRGRPKRSTVDKLPAPVVPPSPSVTGKVDMRLQGETISSIHKTGFLDSLPSQGTSDQLATGSTPNSQLTAPVSSIIPASESAPACSPAPVQAKGRKSQTGQEAPRRRGKKQGLVPPPVPGSLSSDLRQDDLSQDKATNPVANQVNVATDIVSNASTAQLPTHFPGSTPSKCVNVPNDQLAIGVSSNLEPSPALPSVASISQFAPLLNPQPVQPRGLSRKTQSAAGAPRRRGKKQAAATPALPNAMAGASLSSNVNLQTTLIDSSSSKAVVVTTTKENTVNQVPHIISEKSLQQSDGSTVQGRESTKLSDKSNQGSTPEQNQNANLRDISVVTKEVSSGDCTAKANSSEHLGNCAGTAQDSTASNKSVDETLKSHSLRDTPHPVISTPETAIPICGLPAVSLPGSVAVGTSPKTKIDVAPETAPSSQPIQSFPSMASTLQFASQSPSEHVQPKRQGRKTANREEPPRRRGRKPASLPPVVLDGSASKESKDSSKDIRGKTGIDNLESTSVQNHAGATKIVDTVHCQGPKRKEQAPKPAQHKQMLASSTKIDATGALDRTSASGRYQAANVNDVARVMKEVFSGTGLSKAKVGESSGKENKDAPAIPVLSKSSVEVIRNHKSEAVATSATISNTDIPAEAHEKESSVVASEIRPEFANAFEKSIIPKIDDGNYGSIKSDAENKLVESGETSTGCLTVASDVRSMSPCPLGTGPDDGIRGSSGDSTNLVGSSMSSPCSKDPPAAIDTDCGDISVISLNESLKSFLQVSGSAISSNANNADHNPPEASPVLSSPSESDASKALKVMDNVSENETNPVVGGSLKSSPDRSSHEFPSSLKNDGENLPAPTLPIPSDSSHLSTVTAPCTTQMDYENRPEPSLEEIQECPLAATMIVDNTRENAEISANQACHSELSSDTCKKTIDDEKMPSVDCPSELSSDIRKNTLDDEKVPSGGCPSELSSDAHMPGPELEVQGCLSVTATDIEVNDTDPALEQMDASSKQDDDILLGRSSGNENHFNTDAPSMVTHISGNNLEPASEELPNFPSSGNGSVQVHEVLAGSPDDSDIAKFGRGSAVEFDDLLPPRVEAVECSFKTDVEGQKISETNDSGNHILEGNSKVPDNVEKVMEENSEFVDHEAVPENHIPISLVQDNKDNKSESHDACLMDMDIPRSDYIIDVAYAGGEIPADASPSTMEEEKDSKSSTAVQMDVDDRECAPEDRTNNMDLPSSSMQGGKENCSFTAVVDQVDSLRNLKEPKNVGVNANLQINASQDDDVMVSENLVRENSNDSTSIASQEEKIVGSGEINQVSPGEQNQSNTQVEGDLLDRVEEDKSGNLAQPSSFSEDKEINMMLYNTSLGNSGDQTDLPVSSSTVIDREKIGNSANDDLCDCTVVLTSSDRNEGLSQIDPISSPVSVEGPSNCQMKSSDHVVATQPSDCQIKSCDHVVATQDYIVLSENTSDSLVTEEDMLHNSSEKTLSDSAEQLEDCKDSSDRNDKLDLSPNDKGQLLNITENVVSDDPSNQLTVSKTVEAPAGDQIDVLQTGESVPVNAVDILTQPPPPTPMEEEKSEASFDSGRIASPPQLKDNKGFQTQTDHQMDSSQAGGILEENVSAETMVPSSPVLEVGEAVVQSGVEVQTIDQADAYEVGEPSLEKTVTEIANPPSSVPSENRSLEGSPVPILANSAVAVLETALSDVADVPTENECLAWGSSMQDPADSADAVVEMAVCDQVDVPPVCDTVAVVETAICDQVDVPPVCDMAQGPADSTAVCDQVDVLPACDLVQGSTDSIIAVAEMAISDEAEVAPACDSVQGLADSIVAVAETTISDQAEVPSACDSVQGSTGSVIAVTETALSDQADVPPACDSVQGSTDRAVAVAETAISDQANVPPACDAVHGSTDSVIAVAETAISDQADVPPACNPVQRSADSTIAVAETVITDQADVPPVRDSVPESKSATLDPPLGCSAVEDEISGHSSEENPVIKSSVESELEDPKQSD</sequence>
<dbReference type="InterPro" id="IPR014001">
    <property type="entry name" value="Helicase_ATP-bd"/>
</dbReference>
<dbReference type="InterPro" id="IPR000330">
    <property type="entry name" value="SNF2_N"/>
</dbReference>
<dbReference type="Gene3D" id="3.40.50.10810">
    <property type="entry name" value="Tandem AAA-ATPase domain"/>
    <property type="match status" value="1"/>
</dbReference>
<evidence type="ECO:0000256" key="3">
    <source>
        <dbReference type="ARBA" id="ARBA00022801"/>
    </source>
</evidence>
<feature type="compositionally biased region" description="Polar residues" evidence="9">
    <location>
        <begin position="2063"/>
        <end position="2073"/>
    </location>
</feature>
<dbReference type="OrthoDB" id="5857104at2759"/>
<feature type="compositionally biased region" description="Polar residues" evidence="9">
    <location>
        <begin position="2843"/>
        <end position="2852"/>
    </location>
</feature>
<feature type="compositionally biased region" description="Polar residues" evidence="9">
    <location>
        <begin position="140"/>
        <end position="167"/>
    </location>
</feature>
<feature type="region of interest" description="Disordered" evidence="9">
    <location>
        <begin position="2210"/>
        <end position="2229"/>
    </location>
</feature>
<feature type="region of interest" description="Disordered" evidence="9">
    <location>
        <begin position="2063"/>
        <end position="2142"/>
    </location>
</feature>
<keyword evidence="2" id="KW-0547">Nucleotide-binding</keyword>
<reference evidence="14" key="1">
    <citation type="submission" date="2025-08" db="UniProtKB">
        <authorList>
            <consortium name="RefSeq"/>
        </authorList>
    </citation>
    <scope>IDENTIFICATION</scope>
</reference>
<dbReference type="RefSeq" id="XP_022144474.1">
    <property type="nucleotide sequence ID" value="XM_022288782.1"/>
</dbReference>
<keyword evidence="4" id="KW-0347">Helicase</keyword>
<feature type="domain" description="HSA" evidence="12">
    <location>
        <begin position="776"/>
        <end position="850"/>
    </location>
</feature>
<feature type="domain" description="Helicase C-terminal" evidence="11">
    <location>
        <begin position="1268"/>
        <end position="1414"/>
    </location>
</feature>
<evidence type="ECO:0000259" key="11">
    <source>
        <dbReference type="PROSITE" id="PS51194"/>
    </source>
</evidence>
<feature type="compositionally biased region" description="Polar residues" evidence="9">
    <location>
        <begin position="1675"/>
        <end position="1695"/>
    </location>
</feature>
<feature type="region of interest" description="Disordered" evidence="9">
    <location>
        <begin position="2805"/>
        <end position="2856"/>
    </location>
</feature>
<dbReference type="GO" id="GO:0042393">
    <property type="term" value="F:histone binding"/>
    <property type="evidence" value="ECO:0007669"/>
    <property type="project" value="InterPro"/>
</dbReference>
<feature type="compositionally biased region" description="Polar residues" evidence="9">
    <location>
        <begin position="1915"/>
        <end position="1928"/>
    </location>
</feature>
<evidence type="ECO:0000256" key="9">
    <source>
        <dbReference type="SAM" id="MobiDB-lite"/>
    </source>
</evidence>
<feature type="region of interest" description="Disordered" evidence="9">
    <location>
        <begin position="1967"/>
        <end position="2010"/>
    </location>
</feature>
<keyword evidence="7" id="KW-0804">Transcription</keyword>
<evidence type="ECO:0000313" key="13">
    <source>
        <dbReference type="Proteomes" id="UP000504603"/>
    </source>
</evidence>
<feature type="compositionally biased region" description="Basic and acidic residues" evidence="9">
    <location>
        <begin position="1992"/>
        <end position="2006"/>
    </location>
</feature>
<feature type="compositionally biased region" description="Polar residues" evidence="9">
    <location>
        <begin position="2345"/>
        <end position="2360"/>
    </location>
</feature>
<evidence type="ECO:0000256" key="5">
    <source>
        <dbReference type="ARBA" id="ARBA00022840"/>
    </source>
</evidence>
<dbReference type="GO" id="GO:0048731">
    <property type="term" value="P:system development"/>
    <property type="evidence" value="ECO:0007669"/>
    <property type="project" value="UniProtKB-ARBA"/>
</dbReference>
<dbReference type="PROSITE" id="PS51194">
    <property type="entry name" value="HELICASE_CTER"/>
    <property type="match status" value="1"/>
</dbReference>
<gene>
    <name evidence="14" type="primary">LOC111014155</name>
</gene>
<dbReference type="FunFam" id="3.40.50.300:FF:000871">
    <property type="entry name" value="Chromatin structure-remodeling complex protein SYD"/>
    <property type="match status" value="1"/>
</dbReference>
<dbReference type="GeneID" id="111014155"/>
<dbReference type="Pfam" id="PF14619">
    <property type="entry name" value="SnAC"/>
    <property type="match status" value="1"/>
</dbReference>
<dbReference type="GO" id="GO:0006355">
    <property type="term" value="P:regulation of DNA-templated transcription"/>
    <property type="evidence" value="ECO:0007669"/>
    <property type="project" value="InterPro"/>
</dbReference>
<evidence type="ECO:0000256" key="7">
    <source>
        <dbReference type="ARBA" id="ARBA00023163"/>
    </source>
</evidence>
<feature type="region of interest" description="Disordered" evidence="9">
    <location>
        <begin position="1670"/>
        <end position="1754"/>
    </location>
</feature>
<dbReference type="PANTHER" id="PTHR10799">
    <property type="entry name" value="SNF2/RAD54 HELICASE FAMILY"/>
    <property type="match status" value="1"/>
</dbReference>
<comment type="subcellular location">
    <subcellularLocation>
        <location evidence="1">Nucleus</location>
    </subcellularLocation>
</comment>
<dbReference type="InterPro" id="IPR014012">
    <property type="entry name" value="HSA_dom"/>
</dbReference>
<evidence type="ECO:0000256" key="4">
    <source>
        <dbReference type="ARBA" id="ARBA00022806"/>
    </source>
</evidence>
<dbReference type="PROSITE" id="PS51192">
    <property type="entry name" value="HELICASE_ATP_BIND_1"/>
    <property type="match status" value="1"/>
</dbReference>
<dbReference type="SMART" id="SM00490">
    <property type="entry name" value="HELICc"/>
    <property type="match status" value="1"/>
</dbReference>
<dbReference type="Proteomes" id="UP000504603">
    <property type="component" value="Unplaced"/>
</dbReference>
<feature type="region of interest" description="Disordered" evidence="9">
    <location>
        <begin position="3090"/>
        <end position="3125"/>
    </location>
</feature>
<evidence type="ECO:0000313" key="14">
    <source>
        <dbReference type="RefSeq" id="XP_022144474.1"/>
    </source>
</evidence>
<feature type="region of interest" description="Disordered" evidence="9">
    <location>
        <begin position="641"/>
        <end position="665"/>
    </location>
</feature>
<dbReference type="Pfam" id="PF00271">
    <property type="entry name" value="Helicase_C"/>
    <property type="match status" value="1"/>
</dbReference>
<feature type="compositionally biased region" description="Low complexity" evidence="9">
    <location>
        <begin position="1696"/>
        <end position="1716"/>
    </location>
</feature>
<dbReference type="GO" id="GO:0016787">
    <property type="term" value="F:hydrolase activity"/>
    <property type="evidence" value="ECO:0007669"/>
    <property type="project" value="UniProtKB-KW"/>
</dbReference>
<feature type="region of interest" description="Disordered" evidence="9">
    <location>
        <begin position="1907"/>
        <end position="1952"/>
    </location>
</feature>
<dbReference type="GO" id="GO:0005634">
    <property type="term" value="C:nucleus"/>
    <property type="evidence" value="ECO:0007669"/>
    <property type="project" value="UniProtKB-SubCell"/>
</dbReference>
<protein>
    <submittedName>
        <fullName evidence="14">Chromatin structure-remodeling complex protein SYD</fullName>
    </submittedName>
</protein>
<organism evidence="13 14">
    <name type="scientific">Momordica charantia</name>
    <name type="common">Bitter gourd</name>
    <name type="synonym">Balsam pear</name>
    <dbReference type="NCBI Taxonomy" id="3673"/>
    <lineage>
        <taxon>Eukaryota</taxon>
        <taxon>Viridiplantae</taxon>
        <taxon>Streptophyta</taxon>
        <taxon>Embryophyta</taxon>
        <taxon>Tracheophyta</taxon>
        <taxon>Spermatophyta</taxon>
        <taxon>Magnoliopsida</taxon>
        <taxon>eudicotyledons</taxon>
        <taxon>Gunneridae</taxon>
        <taxon>Pentapetalae</taxon>
        <taxon>rosids</taxon>
        <taxon>fabids</taxon>
        <taxon>Cucurbitales</taxon>
        <taxon>Cucurbitaceae</taxon>
        <taxon>Momordiceae</taxon>
        <taxon>Momordica</taxon>
    </lineage>
</organism>
<dbReference type="InterPro" id="IPR027417">
    <property type="entry name" value="P-loop_NTPase"/>
</dbReference>
<keyword evidence="13" id="KW-1185">Reference proteome</keyword>